<dbReference type="AlphaFoldDB" id="A0AAU8FHD8"/>
<dbReference type="InterPro" id="IPR028250">
    <property type="entry name" value="DsbDN"/>
</dbReference>
<protein>
    <submittedName>
        <fullName evidence="2">Protein-disulfide reductase DsbD domain-containing protein</fullName>
    </submittedName>
</protein>
<dbReference type="Pfam" id="PF11412">
    <property type="entry name" value="DsbD_N"/>
    <property type="match status" value="1"/>
</dbReference>
<dbReference type="PANTHER" id="PTHR32234">
    <property type="entry name" value="THIOL:DISULFIDE INTERCHANGE PROTEIN DSBD"/>
    <property type="match status" value="1"/>
</dbReference>
<gene>
    <name evidence="2" type="ORF">ABV298_21895</name>
</gene>
<evidence type="ECO:0000313" key="2">
    <source>
        <dbReference type="EMBL" id="XCH22965.1"/>
    </source>
</evidence>
<name>A0AAU8FHD8_9BACT</name>
<organism evidence="2">
    <name type="scientific">Dyadobacter sp. 676</name>
    <dbReference type="NCBI Taxonomy" id="3088362"/>
    <lineage>
        <taxon>Bacteria</taxon>
        <taxon>Pseudomonadati</taxon>
        <taxon>Bacteroidota</taxon>
        <taxon>Cytophagia</taxon>
        <taxon>Cytophagales</taxon>
        <taxon>Spirosomataceae</taxon>
        <taxon>Dyadobacter</taxon>
    </lineage>
</organism>
<sequence length="143" mass="16661">MWISISTKAQVETPVHWSFSSEKINDHQAFLVLKADIDQGWHVYSQFIKDDGPIPTSVSFDNSTAYQLARKVLETPKALSDFDKNFNMEISWHEKQVIFKQWITFKRPTTITGSIEFMACTDQKCLPPAQEEFSIQRRAFWLL</sequence>
<proteinExistence type="predicted"/>
<dbReference type="GO" id="GO:0015035">
    <property type="term" value="F:protein-disulfide reductase activity"/>
    <property type="evidence" value="ECO:0007669"/>
    <property type="project" value="TreeGrafter"/>
</dbReference>
<evidence type="ECO:0000259" key="1">
    <source>
        <dbReference type="Pfam" id="PF11412"/>
    </source>
</evidence>
<accession>A0AAU8FHD8</accession>
<dbReference type="EMBL" id="CP159289">
    <property type="protein sequence ID" value="XCH22965.1"/>
    <property type="molecule type" value="Genomic_DNA"/>
</dbReference>
<dbReference type="GO" id="GO:0045454">
    <property type="term" value="P:cell redox homeostasis"/>
    <property type="evidence" value="ECO:0007669"/>
    <property type="project" value="TreeGrafter"/>
</dbReference>
<reference evidence="2" key="1">
    <citation type="submission" date="2024-06" db="EMBL/GenBank/DDBJ databases">
        <title>Sequencing and assembly of the genome of Dyadobacter sp. strain 676, a symbiont of Cyamopsis tetragonoloba.</title>
        <authorList>
            <person name="Guro P."/>
            <person name="Sazanova A."/>
            <person name="Kuznetsova I."/>
            <person name="Belimov A."/>
            <person name="Safronova V."/>
        </authorList>
    </citation>
    <scope>NUCLEOTIDE SEQUENCE</scope>
    <source>
        <strain evidence="2">676</strain>
    </source>
</reference>
<feature type="domain" description="Thiol:disulfide interchange protein DsbD N-terminal" evidence="1">
    <location>
        <begin position="25"/>
        <end position="134"/>
    </location>
</feature>
<dbReference type="Gene3D" id="2.60.40.1250">
    <property type="entry name" value="Thiol:disulfide interchange protein DsbD, N-terminal domain"/>
    <property type="match status" value="1"/>
</dbReference>
<dbReference type="InterPro" id="IPR036929">
    <property type="entry name" value="DsbDN_sf"/>
</dbReference>
<dbReference type="PANTHER" id="PTHR32234:SF0">
    <property type="entry name" value="THIOL:DISULFIDE INTERCHANGE PROTEIN DSBD"/>
    <property type="match status" value="1"/>
</dbReference>
<dbReference type="RefSeq" id="WP_353718291.1">
    <property type="nucleotide sequence ID" value="NZ_CP159289.1"/>
</dbReference>